<comment type="caution">
    <text evidence="1">The sequence shown here is derived from an EMBL/GenBank/DDBJ whole genome shotgun (WGS) entry which is preliminary data.</text>
</comment>
<proteinExistence type="predicted"/>
<organism evidence="1 2">
    <name type="scientific">Jejuia spongiicola</name>
    <dbReference type="NCBI Taxonomy" id="2942207"/>
    <lineage>
        <taxon>Bacteria</taxon>
        <taxon>Pseudomonadati</taxon>
        <taxon>Bacteroidota</taxon>
        <taxon>Flavobacteriia</taxon>
        <taxon>Flavobacteriales</taxon>
        <taxon>Flavobacteriaceae</taxon>
        <taxon>Jejuia</taxon>
    </lineage>
</organism>
<evidence type="ECO:0008006" key="3">
    <source>
        <dbReference type="Google" id="ProtNLM"/>
    </source>
</evidence>
<dbReference type="EMBL" id="JAMFLZ010000010">
    <property type="protein sequence ID" value="MCL6296580.1"/>
    <property type="molecule type" value="Genomic_DNA"/>
</dbReference>
<name>A0ABT0QHW6_9FLAO</name>
<keyword evidence="2" id="KW-1185">Reference proteome</keyword>
<sequence length="149" mass="17502">MHKINKEGTIQQFIIKKRGFHPFLIKGDWQVAQLNYIEDQDIKNIEKIDVHYETDEVFVLLEGEAVLIAAVFENNRLSFTAEYMKPMVTYNVPKGTWHNIAMEKESKVLIVEKANTHLSDFEYYKLDLEQLSAMRVEVNKVLTNNRLKK</sequence>
<accession>A0ABT0QHW6</accession>
<dbReference type="Proteomes" id="UP001165381">
    <property type="component" value="Unassembled WGS sequence"/>
</dbReference>
<dbReference type="InterPro" id="IPR014710">
    <property type="entry name" value="RmlC-like_jellyroll"/>
</dbReference>
<gene>
    <name evidence="1" type="ORF">M3P09_16350</name>
</gene>
<dbReference type="RefSeq" id="WP_249973945.1">
    <property type="nucleotide sequence ID" value="NZ_JAMFLZ010000010.1"/>
</dbReference>
<dbReference type="SUPFAM" id="SSF51182">
    <property type="entry name" value="RmlC-like cupins"/>
    <property type="match status" value="1"/>
</dbReference>
<protein>
    <recommendedName>
        <fullName evidence="3">Cupin</fullName>
    </recommendedName>
</protein>
<dbReference type="Gene3D" id="2.60.120.10">
    <property type="entry name" value="Jelly Rolls"/>
    <property type="match status" value="1"/>
</dbReference>
<reference evidence="1" key="1">
    <citation type="submission" date="2022-05" db="EMBL/GenBank/DDBJ databases">
        <authorList>
            <person name="Park J.-S."/>
        </authorList>
    </citation>
    <scope>NUCLEOTIDE SEQUENCE</scope>
    <source>
        <strain evidence="1">2012CJ34-3</strain>
    </source>
</reference>
<evidence type="ECO:0000313" key="2">
    <source>
        <dbReference type="Proteomes" id="UP001165381"/>
    </source>
</evidence>
<evidence type="ECO:0000313" key="1">
    <source>
        <dbReference type="EMBL" id="MCL6296580.1"/>
    </source>
</evidence>
<dbReference type="InterPro" id="IPR011051">
    <property type="entry name" value="RmlC_Cupin_sf"/>
</dbReference>